<dbReference type="AlphaFoldDB" id="A0A9P1FQ70"/>
<protein>
    <submittedName>
        <fullName evidence="2">Uncharacterized protein</fullName>
    </submittedName>
</protein>
<dbReference type="EMBL" id="CAMXCT010000739">
    <property type="protein sequence ID" value="CAI3982715.1"/>
    <property type="molecule type" value="Genomic_DNA"/>
</dbReference>
<accession>A0A9P1FQ70</accession>
<dbReference type="Proteomes" id="UP001152797">
    <property type="component" value="Unassembled WGS sequence"/>
</dbReference>
<name>A0A9P1FQ70_9DINO</name>
<dbReference type="EMBL" id="CAMXCT020000739">
    <property type="protein sequence ID" value="CAL1136090.1"/>
    <property type="molecule type" value="Genomic_DNA"/>
</dbReference>
<evidence type="ECO:0000313" key="2">
    <source>
        <dbReference type="EMBL" id="CAI3982715.1"/>
    </source>
</evidence>
<sequence length="52" mass="6203">MEHMEQIPPQSTHSGAELERFMKEVDSADLERVVQQKREDHLARRLHMRGFD</sequence>
<evidence type="ECO:0000313" key="4">
    <source>
        <dbReference type="Proteomes" id="UP001152797"/>
    </source>
</evidence>
<evidence type="ECO:0000313" key="3">
    <source>
        <dbReference type="EMBL" id="CAL1136090.1"/>
    </source>
</evidence>
<feature type="region of interest" description="Disordered" evidence="1">
    <location>
        <begin position="1"/>
        <end position="23"/>
    </location>
</feature>
<comment type="caution">
    <text evidence="2">The sequence shown here is derived from an EMBL/GenBank/DDBJ whole genome shotgun (WGS) entry which is preliminary data.</text>
</comment>
<organism evidence="2">
    <name type="scientific">Cladocopium goreaui</name>
    <dbReference type="NCBI Taxonomy" id="2562237"/>
    <lineage>
        <taxon>Eukaryota</taxon>
        <taxon>Sar</taxon>
        <taxon>Alveolata</taxon>
        <taxon>Dinophyceae</taxon>
        <taxon>Suessiales</taxon>
        <taxon>Symbiodiniaceae</taxon>
        <taxon>Cladocopium</taxon>
    </lineage>
</organism>
<reference evidence="2" key="1">
    <citation type="submission" date="2022-10" db="EMBL/GenBank/DDBJ databases">
        <authorList>
            <person name="Chen Y."/>
            <person name="Dougan E. K."/>
            <person name="Chan C."/>
            <person name="Rhodes N."/>
            <person name="Thang M."/>
        </authorList>
    </citation>
    <scope>NUCLEOTIDE SEQUENCE</scope>
</reference>
<gene>
    <name evidence="2" type="ORF">C1SCF055_LOCUS10382</name>
</gene>
<reference evidence="3" key="2">
    <citation type="submission" date="2024-04" db="EMBL/GenBank/DDBJ databases">
        <authorList>
            <person name="Chen Y."/>
            <person name="Shah S."/>
            <person name="Dougan E. K."/>
            <person name="Thang M."/>
            <person name="Chan C."/>
        </authorList>
    </citation>
    <scope>NUCLEOTIDE SEQUENCE [LARGE SCALE GENOMIC DNA]</scope>
</reference>
<evidence type="ECO:0000256" key="1">
    <source>
        <dbReference type="SAM" id="MobiDB-lite"/>
    </source>
</evidence>
<keyword evidence="4" id="KW-1185">Reference proteome</keyword>
<dbReference type="EMBL" id="CAMXCT030000739">
    <property type="protein sequence ID" value="CAL4770027.1"/>
    <property type="molecule type" value="Genomic_DNA"/>
</dbReference>
<proteinExistence type="predicted"/>